<dbReference type="GO" id="GO:0003676">
    <property type="term" value="F:nucleic acid binding"/>
    <property type="evidence" value="ECO:0007669"/>
    <property type="project" value="InterPro"/>
</dbReference>
<gene>
    <name evidence="2" type="primary">rnhA</name>
    <name evidence="2" type="ORF">CR513_13693</name>
</gene>
<dbReference type="InterPro" id="IPR012337">
    <property type="entry name" value="RNaseH-like_sf"/>
</dbReference>
<reference evidence="2" key="1">
    <citation type="submission" date="2018-05" db="EMBL/GenBank/DDBJ databases">
        <title>Draft genome of Mucuna pruriens seed.</title>
        <authorList>
            <person name="Nnadi N.E."/>
            <person name="Vos R."/>
            <person name="Hasami M.H."/>
            <person name="Devisetty U.K."/>
            <person name="Aguiy J.C."/>
        </authorList>
    </citation>
    <scope>NUCLEOTIDE SEQUENCE [LARGE SCALE GENOMIC DNA]</scope>
    <source>
        <strain evidence="2">JCA_2017</strain>
    </source>
</reference>
<dbReference type="GO" id="GO:0004523">
    <property type="term" value="F:RNA-DNA hybrid ribonuclease activity"/>
    <property type="evidence" value="ECO:0007669"/>
    <property type="project" value="InterPro"/>
</dbReference>
<dbReference type="SUPFAM" id="SSF53098">
    <property type="entry name" value="Ribonuclease H-like"/>
    <property type="match status" value="1"/>
</dbReference>
<sequence length="116" mass="13327">MDIVSIWGVELEGSGAKVILEGSNKVMVKQSLQFEFRASNNQAEYEELLARMKLARELGTQVLTTKSNSQLVTLQVNKEYEAKDPHLMKYWDRARKQAVLFEKFTLIHVLRTLGLE</sequence>
<organism evidence="2 3">
    <name type="scientific">Mucuna pruriens</name>
    <name type="common">Velvet bean</name>
    <name type="synonym">Dolichos pruriens</name>
    <dbReference type="NCBI Taxonomy" id="157652"/>
    <lineage>
        <taxon>Eukaryota</taxon>
        <taxon>Viridiplantae</taxon>
        <taxon>Streptophyta</taxon>
        <taxon>Embryophyta</taxon>
        <taxon>Tracheophyta</taxon>
        <taxon>Spermatophyta</taxon>
        <taxon>Magnoliopsida</taxon>
        <taxon>eudicotyledons</taxon>
        <taxon>Gunneridae</taxon>
        <taxon>Pentapetalae</taxon>
        <taxon>rosids</taxon>
        <taxon>fabids</taxon>
        <taxon>Fabales</taxon>
        <taxon>Fabaceae</taxon>
        <taxon>Papilionoideae</taxon>
        <taxon>50 kb inversion clade</taxon>
        <taxon>NPAAA clade</taxon>
        <taxon>indigoferoid/millettioid clade</taxon>
        <taxon>Phaseoleae</taxon>
        <taxon>Mucuna</taxon>
    </lineage>
</organism>
<accession>A0A371HJ62</accession>
<dbReference type="PANTHER" id="PTHR48475:SF2">
    <property type="entry name" value="RIBONUCLEASE H"/>
    <property type="match status" value="1"/>
</dbReference>
<comment type="caution">
    <text evidence="2">The sequence shown here is derived from an EMBL/GenBank/DDBJ whole genome shotgun (WGS) entry which is preliminary data.</text>
</comment>
<feature type="non-terminal residue" evidence="2">
    <location>
        <position position="1"/>
    </location>
</feature>
<dbReference type="Gene3D" id="3.30.420.10">
    <property type="entry name" value="Ribonuclease H-like superfamily/Ribonuclease H"/>
    <property type="match status" value="1"/>
</dbReference>
<dbReference type="AlphaFoldDB" id="A0A371HJ62"/>
<dbReference type="OrthoDB" id="2016287at2759"/>
<dbReference type="Pfam" id="PF13456">
    <property type="entry name" value="RVT_3"/>
    <property type="match status" value="1"/>
</dbReference>
<keyword evidence="3" id="KW-1185">Reference proteome</keyword>
<protein>
    <submittedName>
        <fullName evidence="2">RnhA</fullName>
    </submittedName>
</protein>
<feature type="domain" description="RNase H type-1" evidence="1">
    <location>
        <begin position="13"/>
        <end position="112"/>
    </location>
</feature>
<dbReference type="EMBL" id="QJKJ01002457">
    <property type="protein sequence ID" value="RDY02800.1"/>
    <property type="molecule type" value="Genomic_DNA"/>
</dbReference>
<evidence type="ECO:0000313" key="2">
    <source>
        <dbReference type="EMBL" id="RDY02800.1"/>
    </source>
</evidence>
<evidence type="ECO:0000313" key="3">
    <source>
        <dbReference type="Proteomes" id="UP000257109"/>
    </source>
</evidence>
<dbReference type="InterPro" id="IPR036397">
    <property type="entry name" value="RNaseH_sf"/>
</dbReference>
<dbReference type="Proteomes" id="UP000257109">
    <property type="component" value="Unassembled WGS sequence"/>
</dbReference>
<name>A0A371HJ62_MUCPR</name>
<dbReference type="PANTHER" id="PTHR48475">
    <property type="entry name" value="RIBONUCLEASE H"/>
    <property type="match status" value="1"/>
</dbReference>
<evidence type="ECO:0000259" key="1">
    <source>
        <dbReference type="Pfam" id="PF13456"/>
    </source>
</evidence>
<proteinExistence type="predicted"/>
<dbReference type="CDD" id="cd09279">
    <property type="entry name" value="RNase_HI_like"/>
    <property type="match status" value="1"/>
</dbReference>
<dbReference type="InterPro" id="IPR002156">
    <property type="entry name" value="RNaseH_domain"/>
</dbReference>